<proteinExistence type="predicted"/>
<dbReference type="OrthoDB" id="7865318at2"/>
<dbReference type="Proteomes" id="UP000449846">
    <property type="component" value="Unassembled WGS sequence"/>
</dbReference>
<organism evidence="1 2">
    <name type="scientific">Paracoccus litorisediminis</name>
    <dbReference type="NCBI Taxonomy" id="2006130"/>
    <lineage>
        <taxon>Bacteria</taxon>
        <taxon>Pseudomonadati</taxon>
        <taxon>Pseudomonadota</taxon>
        <taxon>Alphaproteobacteria</taxon>
        <taxon>Rhodobacterales</taxon>
        <taxon>Paracoccaceae</taxon>
        <taxon>Paracoccus</taxon>
    </lineage>
</organism>
<dbReference type="AlphaFoldDB" id="A0A844HS02"/>
<comment type="caution">
    <text evidence="1">The sequence shown here is derived from an EMBL/GenBank/DDBJ whole genome shotgun (WGS) entry which is preliminary data.</text>
</comment>
<protein>
    <submittedName>
        <fullName evidence="1">Uncharacterized protein</fullName>
    </submittedName>
</protein>
<dbReference type="EMBL" id="WMIG01000013">
    <property type="protein sequence ID" value="MTH61214.1"/>
    <property type="molecule type" value="Genomic_DNA"/>
</dbReference>
<dbReference type="RefSeq" id="WP_155041155.1">
    <property type="nucleotide sequence ID" value="NZ_WMIG01000013.1"/>
</dbReference>
<sequence>MDWLLGNSQWLNGRGPNLRSASAESRLAQVLAGGSSLEILWPHPKYWFQDVAGTRPVTAAGQPIRCWKTISGTMRFIQPTSDDRAPVAARMPNGNWVAYFDGVDDGLQSDTNLDWSINSYGMVMAGLRKLGADGTTQCAIEQGPQSSASDGWSIFGPVGTSQWRAYSRQAGSAGGSSVTEGTYSGDNTSIVSALLDGVVGRVYLRVAGIQRGYSSGPTAGALVSDKVNLGCRDMRNTYFNGYIGPVVMRSGPHPNEAALVAADALINDHLLGTFDRNLRQGARGATTLIADPRYWFQDAAGTIPVTTVGQPIRCWVSTNGRKFIQPTSDDRAPTASILPNGQWSVFFDGVDDYLVSERNVPFGDSSAIALFAGVRKLSDGYINAILFKGSSSNNGYIELSGQRSFLAGLGTSKYGVQTRGDTGAVSSGFTESSWGAQLSAPHSAVLSATLEPTAVARGVALRTNGVAANMYNNVGGVATYASEVVHIGCTSALNYNFHGHITHLGMRMGVVAPEATIIAAENIINQHLGAF</sequence>
<reference evidence="1 2" key="1">
    <citation type="submission" date="2019-11" db="EMBL/GenBank/DDBJ databases">
        <authorList>
            <person name="Dong K."/>
        </authorList>
    </citation>
    <scope>NUCLEOTIDE SEQUENCE [LARGE SCALE GENOMIC DNA]</scope>
    <source>
        <strain evidence="1 2">NBRC 112902</strain>
    </source>
</reference>
<keyword evidence="2" id="KW-1185">Reference proteome</keyword>
<evidence type="ECO:0000313" key="2">
    <source>
        <dbReference type="Proteomes" id="UP000449846"/>
    </source>
</evidence>
<gene>
    <name evidence="1" type="ORF">GL300_18545</name>
</gene>
<evidence type="ECO:0000313" key="1">
    <source>
        <dbReference type="EMBL" id="MTH61214.1"/>
    </source>
</evidence>
<name>A0A844HS02_9RHOB</name>
<accession>A0A844HS02</accession>